<organism evidence="1">
    <name type="scientific">uncultured Desulfovibrio sp</name>
    <dbReference type="NCBI Taxonomy" id="167968"/>
    <lineage>
        <taxon>Bacteria</taxon>
        <taxon>Pseudomonadati</taxon>
        <taxon>Thermodesulfobacteriota</taxon>
        <taxon>Desulfovibrionia</taxon>
        <taxon>Desulfovibrionales</taxon>
        <taxon>Desulfovibrionaceae</taxon>
        <taxon>Desulfovibrio</taxon>
        <taxon>environmental samples</taxon>
    </lineage>
</organism>
<evidence type="ECO:0000313" key="1">
    <source>
        <dbReference type="EMBL" id="SCM72666.1"/>
    </source>
</evidence>
<gene>
    <name evidence="1" type="ORF">KL86DES1_20764</name>
</gene>
<dbReference type="AlphaFoldDB" id="A0A212L568"/>
<sequence>MPEPQSQFQSAVAAMIEAVMFENWLRFYFISEKPEAAPVDGEAPLFMAVPVKGMERIAELYPHLLPLADEMNGQEVTFEMSQRAICNFVATHVEGKSIARDSAAMIFNSATFQVQMQLFNTWVQMHEDQLDRGFTEFGAWRKLFDEWRQTPGARELAEKLTVSIQGAPATAGKETLQ</sequence>
<proteinExistence type="predicted"/>
<reference evidence="1" key="1">
    <citation type="submission" date="2016-08" db="EMBL/GenBank/DDBJ databases">
        <authorList>
            <person name="Seilhamer J.J."/>
        </authorList>
    </citation>
    <scope>NUCLEOTIDE SEQUENCE</scope>
    <source>
        <strain evidence="1">86-1</strain>
    </source>
</reference>
<name>A0A212L568_9BACT</name>
<protein>
    <submittedName>
        <fullName evidence="1">Uncharacterized protein</fullName>
    </submittedName>
</protein>
<dbReference type="RefSeq" id="WP_179980319.1">
    <property type="nucleotide sequence ID" value="NZ_LT608333.1"/>
</dbReference>
<dbReference type="EMBL" id="FMJC01000002">
    <property type="protein sequence ID" value="SCM72666.1"/>
    <property type="molecule type" value="Genomic_DNA"/>
</dbReference>
<accession>A0A212L568</accession>